<dbReference type="AlphaFoldDB" id="A0AAP0LQA9"/>
<dbReference type="EMBL" id="JBCGBO010000024">
    <property type="protein sequence ID" value="KAK9180746.1"/>
    <property type="molecule type" value="Genomic_DNA"/>
</dbReference>
<reference evidence="1 2" key="1">
    <citation type="submission" date="2024-05" db="EMBL/GenBank/DDBJ databases">
        <title>Haplotype-resolved chromosome-level genome assembly of Huyou (Citrus changshanensis).</title>
        <authorList>
            <person name="Miao C."/>
            <person name="Chen W."/>
            <person name="Wu Y."/>
            <person name="Wang L."/>
            <person name="Zhao S."/>
            <person name="Grierson D."/>
            <person name="Xu C."/>
            <person name="Chen K."/>
        </authorList>
    </citation>
    <scope>NUCLEOTIDE SEQUENCE [LARGE SCALE GENOMIC DNA]</scope>
    <source>
        <strain evidence="1">01-14</strain>
        <tissue evidence="1">Leaf</tissue>
    </source>
</reference>
<keyword evidence="2" id="KW-1185">Reference proteome</keyword>
<protein>
    <submittedName>
        <fullName evidence="1">Uncharacterized protein</fullName>
    </submittedName>
</protein>
<evidence type="ECO:0000313" key="2">
    <source>
        <dbReference type="Proteomes" id="UP001428341"/>
    </source>
</evidence>
<gene>
    <name evidence="1" type="ORF">WN944_023881</name>
</gene>
<sequence>MKNGKTLKEGVLHECPVEEEKGFEKKAFSSAILVFSMKTKTHKHHTALSSTPPDDYMEVTPPTPDALVGSTTLSCSSAGGGHLFKSNWARNGLKARLLLSKPSPSVVPRALHSNKARDSVWRRLLLERFRRRRPFNGSVNIDPIAYINGSINEESGVDGISRNWGLNRRFDVVEEGFDSGICFDRIRISVHFPLLGLGFLLTSSSS</sequence>
<organism evidence="1 2">
    <name type="scientific">Citrus x changshan-huyou</name>
    <dbReference type="NCBI Taxonomy" id="2935761"/>
    <lineage>
        <taxon>Eukaryota</taxon>
        <taxon>Viridiplantae</taxon>
        <taxon>Streptophyta</taxon>
        <taxon>Embryophyta</taxon>
        <taxon>Tracheophyta</taxon>
        <taxon>Spermatophyta</taxon>
        <taxon>Magnoliopsida</taxon>
        <taxon>eudicotyledons</taxon>
        <taxon>Gunneridae</taxon>
        <taxon>Pentapetalae</taxon>
        <taxon>rosids</taxon>
        <taxon>malvids</taxon>
        <taxon>Sapindales</taxon>
        <taxon>Rutaceae</taxon>
        <taxon>Aurantioideae</taxon>
        <taxon>Citrus</taxon>
    </lineage>
</organism>
<name>A0AAP0LQA9_9ROSI</name>
<proteinExistence type="predicted"/>
<dbReference type="Proteomes" id="UP001428341">
    <property type="component" value="Unassembled WGS sequence"/>
</dbReference>
<accession>A0AAP0LQA9</accession>
<evidence type="ECO:0000313" key="1">
    <source>
        <dbReference type="EMBL" id="KAK9180746.1"/>
    </source>
</evidence>
<comment type="caution">
    <text evidence="1">The sequence shown here is derived from an EMBL/GenBank/DDBJ whole genome shotgun (WGS) entry which is preliminary data.</text>
</comment>